<evidence type="ECO:0000259" key="1">
    <source>
        <dbReference type="PROSITE" id="PS50943"/>
    </source>
</evidence>
<keyword evidence="3" id="KW-1185">Reference proteome</keyword>
<dbReference type="CDD" id="cd00093">
    <property type="entry name" value="HTH_XRE"/>
    <property type="match status" value="1"/>
</dbReference>
<dbReference type="Proteomes" id="UP000826550">
    <property type="component" value="Chromosome"/>
</dbReference>
<proteinExistence type="predicted"/>
<evidence type="ECO:0000313" key="3">
    <source>
        <dbReference type="Proteomes" id="UP000826550"/>
    </source>
</evidence>
<dbReference type="Pfam" id="PF01381">
    <property type="entry name" value="HTH_3"/>
    <property type="match status" value="1"/>
</dbReference>
<reference evidence="2 3" key="1">
    <citation type="submission" date="2020-01" db="EMBL/GenBank/DDBJ databases">
        <title>Vast differences in strain-level diversity in the gut microbiota of two closely related honey bee species.</title>
        <authorList>
            <person name="Ellegaard K.M."/>
            <person name="Suenami S."/>
            <person name="Miyazaki R."/>
            <person name="Engel P."/>
        </authorList>
    </citation>
    <scope>NUCLEOTIDE SEQUENCE [LARGE SCALE GENOMIC DNA]</scope>
    <source>
        <strain evidence="2 3">ESL0416</strain>
    </source>
</reference>
<sequence length="91" mass="10189">MSFIDNYIEKRIEQNPKLAKGFAQEDFNLNAGVIVRKMRDDLNMTQKEFASYVGKSQATISRIESGSMNVSVGLLSEIANAAHRKIKLVLV</sequence>
<gene>
    <name evidence="2" type="ORF">GYM71_08465</name>
</gene>
<dbReference type="SMART" id="SM00530">
    <property type="entry name" value="HTH_XRE"/>
    <property type="match status" value="1"/>
</dbReference>
<protein>
    <submittedName>
        <fullName evidence="2">Helix-turn-helix transcriptional regulator</fullName>
    </submittedName>
</protein>
<feature type="domain" description="HTH cro/C1-type" evidence="1">
    <location>
        <begin position="35"/>
        <end position="89"/>
    </location>
</feature>
<dbReference type="InterPro" id="IPR010982">
    <property type="entry name" value="Lambda_DNA-bd_dom_sf"/>
</dbReference>
<accession>A0ABX8W955</accession>
<dbReference type="PROSITE" id="PS50943">
    <property type="entry name" value="HTH_CROC1"/>
    <property type="match status" value="1"/>
</dbReference>
<dbReference type="Gene3D" id="1.10.260.40">
    <property type="entry name" value="lambda repressor-like DNA-binding domains"/>
    <property type="match status" value="1"/>
</dbReference>
<dbReference type="InterPro" id="IPR001387">
    <property type="entry name" value="Cro/C1-type_HTH"/>
</dbReference>
<name>A0ABX8W955_9LACO</name>
<organism evidence="2 3">
    <name type="scientific">Lactobacillus panisapium</name>
    <dbReference type="NCBI Taxonomy" id="2012495"/>
    <lineage>
        <taxon>Bacteria</taxon>
        <taxon>Bacillati</taxon>
        <taxon>Bacillota</taxon>
        <taxon>Bacilli</taxon>
        <taxon>Lactobacillales</taxon>
        <taxon>Lactobacillaceae</taxon>
        <taxon>Lactobacillus</taxon>
    </lineage>
</organism>
<dbReference type="EMBL" id="CP048268">
    <property type="protein sequence ID" value="QYN53445.1"/>
    <property type="molecule type" value="Genomic_DNA"/>
</dbReference>
<evidence type="ECO:0000313" key="2">
    <source>
        <dbReference type="EMBL" id="QYN53445.1"/>
    </source>
</evidence>
<dbReference type="SUPFAM" id="SSF47413">
    <property type="entry name" value="lambda repressor-like DNA-binding domains"/>
    <property type="match status" value="1"/>
</dbReference>
<dbReference type="RefSeq" id="WP_220220136.1">
    <property type="nucleotide sequence ID" value="NZ_CP048268.1"/>
</dbReference>